<dbReference type="PROSITE" id="PS51296">
    <property type="entry name" value="RIESKE"/>
    <property type="match status" value="1"/>
</dbReference>
<keyword evidence="5" id="KW-0408">Iron</keyword>
<sequence>MNTIFEKVEMPKSTQSKTQDNKGAINFPASWYVAMHSQDLGKKPMAIELFGQSLVAWRDQNNHPVIMEPYCSHKGANLAIGKVIDGCIQCPFHHWRYDSSGKCVFIPEVDHIPPMARQATYITVERYGCVWVWYGSKTPLFPLLEFPAAEDEKDNYIFTPQVIRINTPLQEAIENLVDYSHLKTVHEMKFSAPLQITLLHEHNSIQQNETVIQKDAWFGFNAKFPLYKRGGIIGALSRALGLVSEFSVIRVDSWPSGFTSLNLMDEKVIYALISSFIPVNENKTNMISWIMYKKTGNFLLDRFYAALIAWRIQATVVQDIPIWNTMKPSAGKVHVKDDWLLLKFRNFYQMWVDKVE</sequence>
<reference evidence="12 13" key="1">
    <citation type="journal article" date="2020" name="ISME J.">
        <title>Comparative genomics reveals insights into cyanobacterial evolution and habitat adaptation.</title>
        <authorList>
            <person name="Chen M.Y."/>
            <person name="Teng W.K."/>
            <person name="Zhao L."/>
            <person name="Hu C.X."/>
            <person name="Zhou Y.K."/>
            <person name="Han B.P."/>
            <person name="Song L.R."/>
            <person name="Shu W.S."/>
        </authorList>
    </citation>
    <scope>NUCLEOTIDE SEQUENCE [LARGE SCALE GENOMIC DNA]</scope>
    <source>
        <strain evidence="12 13">FACHB-248</strain>
    </source>
</reference>
<gene>
    <name evidence="12" type="ORF">H6G81_19110</name>
</gene>
<evidence type="ECO:0000259" key="11">
    <source>
        <dbReference type="PROSITE" id="PS51296"/>
    </source>
</evidence>
<dbReference type="InterPro" id="IPR017941">
    <property type="entry name" value="Rieske_2Fe-2S"/>
</dbReference>
<evidence type="ECO:0000256" key="2">
    <source>
        <dbReference type="ARBA" id="ARBA00022714"/>
    </source>
</evidence>
<dbReference type="Gene3D" id="2.102.10.10">
    <property type="entry name" value="Rieske [2Fe-2S] iron-sulphur domain"/>
    <property type="match status" value="1"/>
</dbReference>
<accession>A0ABR8GV08</accession>
<evidence type="ECO:0000256" key="6">
    <source>
        <dbReference type="ARBA" id="ARBA00023014"/>
    </source>
</evidence>
<keyword evidence="6" id="KW-0411">Iron-sulfur</keyword>
<evidence type="ECO:0000256" key="3">
    <source>
        <dbReference type="ARBA" id="ARBA00022723"/>
    </source>
</evidence>
<evidence type="ECO:0000256" key="7">
    <source>
        <dbReference type="ARBA" id="ARBA00023221"/>
    </source>
</evidence>
<comment type="cofactor">
    <cofactor evidence="1">
        <name>Fe cation</name>
        <dbReference type="ChEBI" id="CHEBI:24875"/>
    </cofactor>
</comment>
<evidence type="ECO:0000256" key="9">
    <source>
        <dbReference type="ARBA" id="ARBA00046982"/>
    </source>
</evidence>
<dbReference type="PANTHER" id="PTHR21266:SF60">
    <property type="entry name" value="3-KETOSTEROID-9-ALPHA-MONOOXYGENASE, OXYGENASE COMPONENT"/>
    <property type="match status" value="1"/>
</dbReference>
<dbReference type="InterPro" id="IPR045605">
    <property type="entry name" value="KshA-like_C"/>
</dbReference>
<evidence type="ECO:0000256" key="10">
    <source>
        <dbReference type="SAM" id="MobiDB-lite"/>
    </source>
</evidence>
<feature type="compositionally biased region" description="Basic and acidic residues" evidence="10">
    <location>
        <begin position="1"/>
        <end position="10"/>
    </location>
</feature>
<comment type="caution">
    <text evidence="12">The sequence shown here is derived from an EMBL/GenBank/DDBJ whole genome shotgun (WGS) entry which is preliminary data.</text>
</comment>
<proteinExistence type="predicted"/>
<keyword evidence="7" id="KW-0753">Steroid metabolism</keyword>
<evidence type="ECO:0000313" key="12">
    <source>
        <dbReference type="EMBL" id="MBD2606583.1"/>
    </source>
</evidence>
<name>A0ABR8GV08_9CYAN</name>
<protein>
    <recommendedName>
        <fullName evidence="8">Rieske-type oxygenase</fullName>
    </recommendedName>
</protein>
<dbReference type="Pfam" id="PF19298">
    <property type="entry name" value="KshA_C"/>
    <property type="match status" value="1"/>
</dbReference>
<dbReference type="Gene3D" id="3.90.380.10">
    <property type="entry name" value="Naphthalene 1,2-dioxygenase Alpha Subunit, Chain A, domain 1"/>
    <property type="match status" value="1"/>
</dbReference>
<keyword evidence="2" id="KW-0001">2Fe-2S</keyword>
<keyword evidence="4" id="KW-0560">Oxidoreductase</keyword>
<dbReference type="InterPro" id="IPR036922">
    <property type="entry name" value="Rieske_2Fe-2S_sf"/>
</dbReference>
<evidence type="ECO:0000313" key="13">
    <source>
        <dbReference type="Proteomes" id="UP000660380"/>
    </source>
</evidence>
<dbReference type="RefSeq" id="WP_029634534.1">
    <property type="nucleotide sequence ID" value="NZ_JACJTA010000043.1"/>
</dbReference>
<dbReference type="EMBL" id="JACJTA010000043">
    <property type="protein sequence ID" value="MBD2606583.1"/>
    <property type="molecule type" value="Genomic_DNA"/>
</dbReference>
<evidence type="ECO:0000256" key="8">
    <source>
        <dbReference type="ARBA" id="ARBA00030944"/>
    </source>
</evidence>
<dbReference type="Pfam" id="PF00355">
    <property type="entry name" value="Rieske"/>
    <property type="match status" value="1"/>
</dbReference>
<dbReference type="InterPro" id="IPR050584">
    <property type="entry name" value="Cholesterol_7-desaturase"/>
</dbReference>
<dbReference type="Proteomes" id="UP000660380">
    <property type="component" value="Unassembled WGS sequence"/>
</dbReference>
<comment type="subunit">
    <text evidence="9">Homotrimer. The two-component system 3-ketosteroid-9-alpha-monooxygenase is composed of an oxygenase component KshA and a reductase component KshB.</text>
</comment>
<evidence type="ECO:0000256" key="5">
    <source>
        <dbReference type="ARBA" id="ARBA00023004"/>
    </source>
</evidence>
<dbReference type="SUPFAM" id="SSF50022">
    <property type="entry name" value="ISP domain"/>
    <property type="match status" value="1"/>
</dbReference>
<dbReference type="GO" id="GO:0051213">
    <property type="term" value="F:dioxygenase activity"/>
    <property type="evidence" value="ECO:0007669"/>
    <property type="project" value="UniProtKB-KW"/>
</dbReference>
<evidence type="ECO:0000256" key="4">
    <source>
        <dbReference type="ARBA" id="ARBA00023002"/>
    </source>
</evidence>
<feature type="region of interest" description="Disordered" evidence="10">
    <location>
        <begin position="1"/>
        <end position="20"/>
    </location>
</feature>
<feature type="domain" description="Rieske" evidence="11">
    <location>
        <begin position="31"/>
        <end position="132"/>
    </location>
</feature>
<keyword evidence="13" id="KW-1185">Reference proteome</keyword>
<dbReference type="SUPFAM" id="SSF55961">
    <property type="entry name" value="Bet v1-like"/>
    <property type="match status" value="1"/>
</dbReference>
<organism evidence="12 13">
    <name type="scientific">Scytonema hofmannii FACHB-248</name>
    <dbReference type="NCBI Taxonomy" id="1842502"/>
    <lineage>
        <taxon>Bacteria</taxon>
        <taxon>Bacillati</taxon>
        <taxon>Cyanobacteriota</taxon>
        <taxon>Cyanophyceae</taxon>
        <taxon>Nostocales</taxon>
        <taxon>Scytonemataceae</taxon>
        <taxon>Scytonema</taxon>
    </lineage>
</organism>
<keyword evidence="3" id="KW-0479">Metal-binding</keyword>
<evidence type="ECO:0000256" key="1">
    <source>
        <dbReference type="ARBA" id="ARBA00001962"/>
    </source>
</evidence>
<keyword evidence="12" id="KW-0223">Dioxygenase</keyword>
<keyword evidence="7" id="KW-0443">Lipid metabolism</keyword>
<dbReference type="PANTHER" id="PTHR21266">
    <property type="entry name" value="IRON-SULFUR DOMAIN CONTAINING PROTEIN"/>
    <property type="match status" value="1"/>
</dbReference>